<dbReference type="PRINTS" id="PR00258">
    <property type="entry name" value="SPERACTRCPTR"/>
</dbReference>
<keyword evidence="7" id="KW-1185">Reference proteome</keyword>
<evidence type="ECO:0000256" key="2">
    <source>
        <dbReference type="ARBA" id="ARBA00022737"/>
    </source>
</evidence>
<evidence type="ECO:0000313" key="7">
    <source>
        <dbReference type="Proteomes" id="UP000694397"/>
    </source>
</evidence>
<proteinExistence type="predicted"/>
<keyword evidence="2" id="KW-0677">Repeat</keyword>
<dbReference type="AlphaFoldDB" id="A0A8C9SA13"/>
<accession>A0A8C9SA13</accession>
<dbReference type="OrthoDB" id="536948at2759"/>
<dbReference type="PANTHER" id="PTHR19331">
    <property type="entry name" value="SCAVENGER RECEPTOR DOMAIN-CONTAINING"/>
    <property type="match status" value="1"/>
</dbReference>
<feature type="disulfide bond" evidence="4">
    <location>
        <begin position="209"/>
        <end position="219"/>
    </location>
</feature>
<reference evidence="6 7" key="1">
    <citation type="submission" date="2019-04" db="EMBL/GenBank/DDBJ databases">
        <authorList>
            <consortium name="Wellcome Sanger Institute Data Sharing"/>
        </authorList>
    </citation>
    <scope>NUCLEOTIDE SEQUENCE [LARGE SCALE GENOMIC DNA]</scope>
</reference>
<feature type="disulfide bond" evidence="4">
    <location>
        <begin position="73"/>
        <end position="134"/>
    </location>
</feature>
<feature type="domain" description="SRCR" evidence="5">
    <location>
        <begin position="35"/>
        <end position="135"/>
    </location>
</feature>
<dbReference type="Ensembl" id="ENSSFOT00015027747.2">
    <property type="protein sequence ID" value="ENSSFOP00015027438.2"/>
    <property type="gene ID" value="ENSSFOG00015004732.2"/>
</dbReference>
<organism evidence="6 7">
    <name type="scientific">Scleropages formosus</name>
    <name type="common">Asian bonytongue</name>
    <name type="synonym">Osteoglossum formosum</name>
    <dbReference type="NCBI Taxonomy" id="113540"/>
    <lineage>
        <taxon>Eukaryota</taxon>
        <taxon>Metazoa</taxon>
        <taxon>Chordata</taxon>
        <taxon>Craniata</taxon>
        <taxon>Vertebrata</taxon>
        <taxon>Euteleostomi</taxon>
        <taxon>Actinopterygii</taxon>
        <taxon>Neopterygii</taxon>
        <taxon>Teleostei</taxon>
        <taxon>Osteoglossocephala</taxon>
        <taxon>Osteoglossomorpha</taxon>
        <taxon>Osteoglossiformes</taxon>
        <taxon>Osteoglossidae</taxon>
        <taxon>Scleropages</taxon>
    </lineage>
</organism>
<dbReference type="FunFam" id="3.10.250.10:FF:000013">
    <property type="entry name" value="CD163 molecule like 1"/>
    <property type="match status" value="1"/>
</dbReference>
<feature type="disulfide bond" evidence="4">
    <location>
        <begin position="60"/>
        <end position="124"/>
    </location>
</feature>
<dbReference type="SUPFAM" id="SSF56487">
    <property type="entry name" value="SRCR-like"/>
    <property type="match status" value="3"/>
</dbReference>
<feature type="domain" description="SRCR" evidence="5">
    <location>
        <begin position="140"/>
        <end position="250"/>
    </location>
</feature>
<evidence type="ECO:0000256" key="4">
    <source>
        <dbReference type="PROSITE-ProRule" id="PRU00196"/>
    </source>
</evidence>
<reference evidence="6" key="3">
    <citation type="submission" date="2025-09" db="UniProtKB">
        <authorList>
            <consortium name="Ensembl"/>
        </authorList>
    </citation>
    <scope>IDENTIFICATION</scope>
</reference>
<evidence type="ECO:0000313" key="6">
    <source>
        <dbReference type="Ensembl" id="ENSSFOP00015027438.2"/>
    </source>
</evidence>
<dbReference type="PROSITE" id="PS50287">
    <property type="entry name" value="SRCR_2"/>
    <property type="match status" value="3"/>
</dbReference>
<comment type="caution">
    <text evidence="4">Lacks conserved residue(s) required for the propagation of feature annotation.</text>
</comment>
<dbReference type="Pfam" id="PF00530">
    <property type="entry name" value="SRCR"/>
    <property type="match status" value="2"/>
</dbReference>
<reference evidence="6" key="2">
    <citation type="submission" date="2025-08" db="UniProtKB">
        <authorList>
            <consortium name="Ensembl"/>
        </authorList>
    </citation>
    <scope>IDENTIFICATION</scope>
</reference>
<dbReference type="SMART" id="SM00202">
    <property type="entry name" value="SR"/>
    <property type="match status" value="2"/>
</dbReference>
<protein>
    <recommendedName>
        <fullName evidence="5">SRCR domain-containing protein</fullName>
    </recommendedName>
</protein>
<evidence type="ECO:0000256" key="3">
    <source>
        <dbReference type="ARBA" id="ARBA00023157"/>
    </source>
</evidence>
<dbReference type="PANTHER" id="PTHR19331:SF487">
    <property type="entry name" value="SOLUBLE SCAVENGER RECEPTOR CYSTEINE-RICH DOMAIN-CONTAINING PROTEIN SSC5D"/>
    <property type="match status" value="1"/>
</dbReference>
<feature type="disulfide bond" evidence="4">
    <location>
        <begin position="104"/>
        <end position="114"/>
    </location>
</feature>
<dbReference type="Proteomes" id="UP000694397">
    <property type="component" value="Chromosome 8"/>
</dbReference>
<keyword evidence="3 4" id="KW-1015">Disulfide bond</keyword>
<evidence type="ECO:0000259" key="5">
    <source>
        <dbReference type="PROSITE" id="PS50287"/>
    </source>
</evidence>
<dbReference type="GO" id="GO:0016020">
    <property type="term" value="C:membrane"/>
    <property type="evidence" value="ECO:0007669"/>
    <property type="project" value="InterPro"/>
</dbReference>
<name>A0A8C9SA13_SCLFO</name>
<dbReference type="InterPro" id="IPR001190">
    <property type="entry name" value="SRCR"/>
</dbReference>
<evidence type="ECO:0000256" key="1">
    <source>
        <dbReference type="ARBA" id="ARBA00022729"/>
    </source>
</evidence>
<sequence length="261" mass="28829">SSSCSGRVQVFRWGQWGTVYHRNWDMNDAAVVYFVRLVGGADRCSGRVEVKLNHSWATVCDADFDWQDAQVVCRELDCGGPSVLHRGSRFGQGEGPIWSKHFQCEGHESFLHECLTTDRPEQNCTHGNDVELICSGPNDLRLVKGGSRCAGTVEVYRWGQWGTVAQYNWDLNDAAVVCRQLDCGSAVVTPIRAHFGEGSGKVLLRDVSCNGSESALRDCGAPDFIHAVELTCSGNCNMRLQFVKYCLICSSSNPPTRKTQT</sequence>
<feature type="domain" description="SRCR" evidence="5">
    <location>
        <begin position="1"/>
        <end position="32"/>
    </location>
</feature>
<dbReference type="FunFam" id="3.10.250.10:FF:000031">
    <property type="entry name" value="RIKEN cDNA 5830411N06, isoform CRA_a"/>
    <property type="match status" value="1"/>
</dbReference>
<dbReference type="GeneTree" id="ENSGT00940000163299"/>
<dbReference type="Gene3D" id="3.10.250.10">
    <property type="entry name" value="SRCR-like domain"/>
    <property type="match status" value="3"/>
</dbReference>
<dbReference type="InterPro" id="IPR036772">
    <property type="entry name" value="SRCR-like_dom_sf"/>
</dbReference>
<keyword evidence="1" id="KW-0732">Signal</keyword>